<dbReference type="PANTHER" id="PTHR21220">
    <property type="entry name" value="DNA-DEPENDENT METALLOPROTEASE SPRTN"/>
    <property type="match status" value="1"/>
</dbReference>
<dbReference type="GO" id="GO:0006974">
    <property type="term" value="P:DNA damage response"/>
    <property type="evidence" value="ECO:0007669"/>
    <property type="project" value="InterPro"/>
</dbReference>
<dbReference type="Proteomes" id="UP000095287">
    <property type="component" value="Unplaced"/>
</dbReference>
<keyword evidence="1" id="KW-1185">Reference proteome</keyword>
<evidence type="ECO:0000313" key="2">
    <source>
        <dbReference type="WBParaSite" id="L893_g1628.t1"/>
    </source>
</evidence>
<evidence type="ECO:0000313" key="1">
    <source>
        <dbReference type="Proteomes" id="UP000095287"/>
    </source>
</evidence>
<reference evidence="2" key="1">
    <citation type="submission" date="2016-11" db="UniProtKB">
        <authorList>
            <consortium name="WormBaseParasite"/>
        </authorList>
    </citation>
    <scope>IDENTIFICATION</scope>
</reference>
<dbReference type="GO" id="GO:0005634">
    <property type="term" value="C:nucleus"/>
    <property type="evidence" value="ECO:0007669"/>
    <property type="project" value="TreeGrafter"/>
</dbReference>
<sequence>MSKRRVVNGVLTPIENTEEKPEKAVVARNPPGIGLTDPQWELIDPTPDIFAMFVQFDRRFFWNSLGRCEVKWSKRMTT</sequence>
<dbReference type="PANTHER" id="PTHR21220:SF0">
    <property type="entry name" value="DNA-DEPENDENT METALLOPROTEASE SPRTN"/>
    <property type="match status" value="1"/>
</dbReference>
<name>A0A1I7YH07_9BILA</name>
<dbReference type="InterPro" id="IPR044245">
    <property type="entry name" value="Spartan"/>
</dbReference>
<dbReference type="GO" id="GO:0003697">
    <property type="term" value="F:single-stranded DNA binding"/>
    <property type="evidence" value="ECO:0007669"/>
    <property type="project" value="InterPro"/>
</dbReference>
<dbReference type="AlphaFoldDB" id="A0A1I7YH07"/>
<dbReference type="GO" id="GO:0004222">
    <property type="term" value="F:metalloendopeptidase activity"/>
    <property type="evidence" value="ECO:0007669"/>
    <property type="project" value="InterPro"/>
</dbReference>
<dbReference type="WBParaSite" id="L893_g1628.t1">
    <property type="protein sequence ID" value="L893_g1628.t1"/>
    <property type="gene ID" value="L893_g1628"/>
</dbReference>
<organism evidence="1 2">
    <name type="scientific">Steinernema glaseri</name>
    <dbReference type="NCBI Taxonomy" id="37863"/>
    <lineage>
        <taxon>Eukaryota</taxon>
        <taxon>Metazoa</taxon>
        <taxon>Ecdysozoa</taxon>
        <taxon>Nematoda</taxon>
        <taxon>Chromadorea</taxon>
        <taxon>Rhabditida</taxon>
        <taxon>Tylenchina</taxon>
        <taxon>Panagrolaimomorpha</taxon>
        <taxon>Strongyloidoidea</taxon>
        <taxon>Steinernematidae</taxon>
        <taxon>Steinernema</taxon>
    </lineage>
</organism>
<accession>A0A1I7YH07</accession>
<proteinExistence type="predicted"/>
<protein>
    <submittedName>
        <fullName evidence="2">Transposase</fullName>
    </submittedName>
</protein>
<dbReference type="GO" id="GO:0031593">
    <property type="term" value="F:polyubiquitin modification-dependent protein binding"/>
    <property type="evidence" value="ECO:0007669"/>
    <property type="project" value="TreeGrafter"/>
</dbReference>